<dbReference type="PANTHER" id="PTHR43108">
    <property type="entry name" value="N-ACETYLGLUCOSAMINE-6-SULFATASE FAMILY MEMBER"/>
    <property type="match status" value="1"/>
</dbReference>
<dbReference type="CDD" id="cd16031">
    <property type="entry name" value="G6S_like"/>
    <property type="match status" value="1"/>
</dbReference>
<dbReference type="Pfam" id="PF16347">
    <property type="entry name" value="SGSH_C"/>
    <property type="match status" value="1"/>
</dbReference>
<dbReference type="AlphaFoldDB" id="A0A851GNF0"/>
<reference evidence="6 7" key="1">
    <citation type="submission" date="2020-07" db="EMBL/GenBank/DDBJ databases">
        <title>Roseicoccus Jingziensis gen. nov., sp. nov., isolated from coastal seawater.</title>
        <authorList>
            <person name="Feng X."/>
        </authorList>
    </citation>
    <scope>NUCLEOTIDE SEQUENCE [LARGE SCALE GENOMIC DNA]</scope>
    <source>
        <strain evidence="6 7">N1E253</strain>
    </source>
</reference>
<keyword evidence="4" id="KW-0732">Signal</keyword>
<comment type="caution">
    <text evidence="6">The sequence shown here is derived from an EMBL/GenBank/DDBJ whole genome shotgun (WGS) entry which is preliminary data.</text>
</comment>
<evidence type="ECO:0000313" key="6">
    <source>
        <dbReference type="EMBL" id="NWK56655.1"/>
    </source>
</evidence>
<dbReference type="InterPro" id="IPR024607">
    <property type="entry name" value="Sulfatase_CS"/>
</dbReference>
<feature type="region of interest" description="Disordered" evidence="3">
    <location>
        <begin position="506"/>
        <end position="535"/>
    </location>
</feature>
<feature type="signal peptide" evidence="4">
    <location>
        <begin position="1"/>
        <end position="36"/>
    </location>
</feature>
<evidence type="ECO:0000259" key="5">
    <source>
        <dbReference type="Pfam" id="PF16347"/>
    </source>
</evidence>
<gene>
    <name evidence="6" type="ORF">HW115_13615</name>
</gene>
<dbReference type="InterPro" id="IPR032506">
    <property type="entry name" value="SGSH_C"/>
</dbReference>
<keyword evidence="7" id="KW-1185">Reference proteome</keyword>
<dbReference type="SUPFAM" id="SSF53649">
    <property type="entry name" value="Alkaline phosphatase-like"/>
    <property type="match status" value="1"/>
</dbReference>
<comment type="similarity">
    <text evidence="1">Belongs to the sulfatase family.</text>
</comment>
<accession>A0A851GNF0</accession>
<organism evidence="6 7">
    <name type="scientific">Oceaniferula marina</name>
    <dbReference type="NCBI Taxonomy" id="2748318"/>
    <lineage>
        <taxon>Bacteria</taxon>
        <taxon>Pseudomonadati</taxon>
        <taxon>Verrucomicrobiota</taxon>
        <taxon>Verrucomicrobiia</taxon>
        <taxon>Verrucomicrobiales</taxon>
        <taxon>Verrucomicrobiaceae</taxon>
        <taxon>Oceaniferula</taxon>
    </lineage>
</organism>
<dbReference type="RefSeq" id="WP_178933455.1">
    <property type="nucleotide sequence ID" value="NZ_JACBAZ010000005.1"/>
</dbReference>
<dbReference type="EMBL" id="JACBAZ010000005">
    <property type="protein sequence ID" value="NWK56655.1"/>
    <property type="molecule type" value="Genomic_DNA"/>
</dbReference>
<proteinExistence type="inferred from homology"/>
<evidence type="ECO:0000256" key="1">
    <source>
        <dbReference type="ARBA" id="ARBA00008779"/>
    </source>
</evidence>
<evidence type="ECO:0000313" key="7">
    <source>
        <dbReference type="Proteomes" id="UP000557872"/>
    </source>
</evidence>
<feature type="chain" id="PRO_5032479265" evidence="4">
    <location>
        <begin position="37"/>
        <end position="535"/>
    </location>
</feature>
<dbReference type="GO" id="GO:0016787">
    <property type="term" value="F:hydrolase activity"/>
    <property type="evidence" value="ECO:0007669"/>
    <property type="project" value="UniProtKB-KW"/>
</dbReference>
<dbReference type="PANTHER" id="PTHR43108:SF6">
    <property type="entry name" value="N-SULPHOGLUCOSAMINE SULPHOHYDROLASE"/>
    <property type="match status" value="1"/>
</dbReference>
<dbReference type="Proteomes" id="UP000557872">
    <property type="component" value="Unassembled WGS sequence"/>
</dbReference>
<dbReference type="Gene3D" id="3.40.720.10">
    <property type="entry name" value="Alkaline Phosphatase, subunit A"/>
    <property type="match status" value="1"/>
</dbReference>
<evidence type="ECO:0000256" key="3">
    <source>
        <dbReference type="SAM" id="MobiDB-lite"/>
    </source>
</evidence>
<sequence>MKLFHRFSLSRSPFVSVGLRVSALSACVIFGSHALADSPKPNVLFVFSDDHACHSISAYGSKINKTPNIDRIAEAGALFENSFCANAICGPSRACVMSGKHSYANGFVSNWGKSFDGTQPTLMNALNKGGYQTALIGKWHLGDHPKDGYGIDHWELWGSGYHNPVFTDKQGRHKVKGYSTTVITDKAIRWMSQRDRAKPFVMMCTYNAPHRTWAVDPKHYDRYKGHQFPLPETLHDDWSNRSETLRANRQSIAEHFYYKYDLKVNEPVPFASAREKRLGAREYSRLSAEGKALWDAAYGPENLAFIKAAPKGRALVEWKYQRYIRDYVRCVDSVDENVGRLLDYLERDGILENTIVIYSSDQGFFLGDHGLYDKRWMFEEAFKMPFIISWPGKIKAGSRYQQFIQNIDYAPTLIDAAGLNVPDEMQGVSLLPVFDGATPEWRESVYYHFYEGGGEHNAPKHEGVRTARYKLIHFYTMGEYNLFDLEKDPNEMKDLSKNPEYRKVMDEMKDELERLRKQYGQPPLPSKKTGKKANR</sequence>
<feature type="compositionally biased region" description="Basic and acidic residues" evidence="3">
    <location>
        <begin position="506"/>
        <end position="516"/>
    </location>
</feature>
<evidence type="ECO:0000256" key="2">
    <source>
        <dbReference type="ARBA" id="ARBA00022801"/>
    </source>
</evidence>
<evidence type="ECO:0000256" key="4">
    <source>
        <dbReference type="SAM" id="SignalP"/>
    </source>
</evidence>
<name>A0A851GNF0_9BACT</name>
<dbReference type="PROSITE" id="PS00149">
    <property type="entry name" value="SULFATASE_2"/>
    <property type="match status" value="1"/>
</dbReference>
<feature type="domain" description="N-sulphoglucosamine sulphohydrolase C-terminal" evidence="5">
    <location>
        <begin position="367"/>
        <end position="518"/>
    </location>
</feature>
<protein>
    <submittedName>
        <fullName evidence="6">Sulfatase</fullName>
    </submittedName>
</protein>
<dbReference type="InterPro" id="IPR017850">
    <property type="entry name" value="Alkaline_phosphatase_core_sf"/>
</dbReference>
<keyword evidence="2" id="KW-0378">Hydrolase</keyword>